<dbReference type="Proteomes" id="UP000006272">
    <property type="component" value="Unassembled WGS sequence"/>
</dbReference>
<proteinExistence type="predicted"/>
<name>K6GT97_9BACT</name>
<accession>K6GT97</accession>
<evidence type="ECO:0000313" key="2">
    <source>
        <dbReference type="Proteomes" id="UP000006272"/>
    </source>
</evidence>
<gene>
    <name evidence="1" type="ORF">B193_1122</name>
</gene>
<feature type="non-terminal residue" evidence="1">
    <location>
        <position position="30"/>
    </location>
</feature>
<evidence type="ECO:0008006" key="3">
    <source>
        <dbReference type="Google" id="ProtNLM"/>
    </source>
</evidence>
<reference evidence="1 2" key="1">
    <citation type="submission" date="2012-07" db="EMBL/GenBank/DDBJ databases">
        <title>Draft genome sequence of Desulfovibrio magneticus str. Maddingley MBC34 obtained from a metagenomic sequence of a methanogenic enrichment isolated from coal-seam formation water in Victoria, Australia.</title>
        <authorList>
            <person name="Greenfield P."/>
            <person name="Hendry P."/>
            <person name="Li D."/>
            <person name="Rosewarne C.P."/>
            <person name="Tran-Dinh N."/>
            <person name="Elbourne L.D.H."/>
            <person name="Paulsen I.T."/>
            <person name="Midgley D.J."/>
        </authorList>
    </citation>
    <scope>NUCLEOTIDE SEQUENCE [LARGE SCALE GENOMIC DNA]</scope>
    <source>
        <strain evidence="2">Maddingley MBC34</strain>
    </source>
</reference>
<dbReference type="EMBL" id="ALAO01000089">
    <property type="protein sequence ID" value="EKO40166.1"/>
    <property type="molecule type" value="Genomic_DNA"/>
</dbReference>
<sequence length="30" mass="3140">MKVSARNLIPGTVKKVTIGMVNAEVVIEAA</sequence>
<dbReference type="SUPFAM" id="SSF50331">
    <property type="entry name" value="MOP-like"/>
    <property type="match status" value="1"/>
</dbReference>
<dbReference type="Gene3D" id="2.40.50.100">
    <property type="match status" value="1"/>
</dbReference>
<evidence type="ECO:0000313" key="1">
    <source>
        <dbReference type="EMBL" id="EKO40166.1"/>
    </source>
</evidence>
<dbReference type="InterPro" id="IPR008995">
    <property type="entry name" value="Mo/tungstate-bd_C_term_dom"/>
</dbReference>
<dbReference type="AlphaFoldDB" id="K6GT97"/>
<protein>
    <recommendedName>
        <fullName evidence="3">Transporter</fullName>
    </recommendedName>
</protein>
<organism evidence="1 2">
    <name type="scientific">Solidesulfovibrio magneticus str. Maddingley MBC34</name>
    <dbReference type="NCBI Taxonomy" id="1206767"/>
    <lineage>
        <taxon>Bacteria</taxon>
        <taxon>Pseudomonadati</taxon>
        <taxon>Thermodesulfobacteriota</taxon>
        <taxon>Desulfovibrionia</taxon>
        <taxon>Desulfovibrionales</taxon>
        <taxon>Desulfovibrionaceae</taxon>
        <taxon>Solidesulfovibrio</taxon>
    </lineage>
</organism>
<comment type="caution">
    <text evidence="1">The sequence shown here is derived from an EMBL/GenBank/DDBJ whole genome shotgun (WGS) entry which is preliminary data.</text>
</comment>